<evidence type="ECO:0000313" key="2">
    <source>
        <dbReference type="EMBL" id="QDS68670.1"/>
    </source>
</evidence>
<organism evidence="2 3">
    <name type="scientific">Venturia effusa</name>
    <dbReference type="NCBI Taxonomy" id="50376"/>
    <lineage>
        <taxon>Eukaryota</taxon>
        <taxon>Fungi</taxon>
        <taxon>Dikarya</taxon>
        <taxon>Ascomycota</taxon>
        <taxon>Pezizomycotina</taxon>
        <taxon>Dothideomycetes</taxon>
        <taxon>Pleosporomycetidae</taxon>
        <taxon>Venturiales</taxon>
        <taxon>Venturiaceae</taxon>
        <taxon>Venturia</taxon>
    </lineage>
</organism>
<reference evidence="2 3" key="1">
    <citation type="submission" date="2019-07" db="EMBL/GenBank/DDBJ databases">
        <title>Finished genome of Venturia effusa.</title>
        <authorList>
            <person name="Young C.A."/>
            <person name="Cox M.P."/>
            <person name="Ganley A.R.D."/>
            <person name="David W.J."/>
        </authorList>
    </citation>
    <scope>NUCLEOTIDE SEQUENCE [LARGE SCALE GENOMIC DNA]</scope>
    <source>
        <strain evidence="3">albino</strain>
    </source>
</reference>
<dbReference type="EMBL" id="CP042186">
    <property type="protein sequence ID" value="QDS68670.1"/>
    <property type="molecule type" value="Genomic_DNA"/>
</dbReference>
<accession>A0A517KZ56</accession>
<feature type="compositionally biased region" description="Low complexity" evidence="1">
    <location>
        <begin position="456"/>
        <end position="473"/>
    </location>
</feature>
<dbReference type="AlphaFoldDB" id="A0A517KZ56"/>
<feature type="compositionally biased region" description="Basic and acidic residues" evidence="1">
    <location>
        <begin position="96"/>
        <end position="107"/>
    </location>
</feature>
<name>A0A517KZ56_9PEZI</name>
<feature type="region of interest" description="Disordered" evidence="1">
    <location>
        <begin position="281"/>
        <end position="320"/>
    </location>
</feature>
<feature type="region of interest" description="Disordered" evidence="1">
    <location>
        <begin position="1"/>
        <end position="20"/>
    </location>
</feature>
<proteinExistence type="predicted"/>
<feature type="region of interest" description="Disordered" evidence="1">
    <location>
        <begin position="76"/>
        <end position="115"/>
    </location>
</feature>
<feature type="compositionally biased region" description="Basic and acidic residues" evidence="1">
    <location>
        <begin position="392"/>
        <end position="406"/>
    </location>
</feature>
<feature type="compositionally biased region" description="Low complexity" evidence="1">
    <location>
        <begin position="289"/>
        <end position="300"/>
    </location>
</feature>
<feature type="region of interest" description="Disordered" evidence="1">
    <location>
        <begin position="217"/>
        <end position="264"/>
    </location>
</feature>
<feature type="region of interest" description="Disordered" evidence="1">
    <location>
        <begin position="450"/>
        <end position="493"/>
    </location>
</feature>
<keyword evidence="3" id="KW-1185">Reference proteome</keyword>
<dbReference type="Proteomes" id="UP000316270">
    <property type="component" value="Chromosome 2"/>
</dbReference>
<evidence type="ECO:0000313" key="3">
    <source>
        <dbReference type="Proteomes" id="UP000316270"/>
    </source>
</evidence>
<feature type="region of interest" description="Disordered" evidence="1">
    <location>
        <begin position="388"/>
        <end position="419"/>
    </location>
</feature>
<gene>
    <name evidence="2" type="ORF">FKW77_002114</name>
</gene>
<evidence type="ECO:0000256" key="1">
    <source>
        <dbReference type="SAM" id="MobiDB-lite"/>
    </source>
</evidence>
<protein>
    <submittedName>
        <fullName evidence="2">Uncharacterized protein</fullName>
    </submittedName>
</protein>
<sequence length="612" mass="67017">MAGGDDPPSRGPTDKSRKPSIFYAQEQTLHGKQTSVSGSDKPIGLNVYALPDVLTDPTQALLAHYRKMQAAATGEKETWKAATEGTFPARPQQDVEQARKADSRDSNLPDWANEDINPVHRAEPQRYQDRLWASRENTSISHPRIETHDGDFRPRGIFDLQHEMAMLRERVLELEGISDARKVIDRSCAKEFRSMAVRLERLERVVFDGGEWVGSGEGVGRTGKGQDVGQRSDVDVDGSTLNSAGIPDPASDITPPRTGHHNPELEDLENKFATLQRHLLPRAWPPQTPTKSPVTPPTTTSFGSISPLQPPIDQEDAESPVQPAFFKAHIKKPLFEANRQYLSSKPQTVPRRVDEPIFEASGQPDAALMFGIPPVFSRCSRVGAFSYGNSEEEGRKDTTHRIDHPPRSQTTRHSHQPTVTEEVDEYFVPAIADLSLSLSTTLSKAQAPLCVDTHPHTPSSSSSSNDDNIPTNSRDGEESSDINQTPAFPHLASPFRYDASKPSTSEQLSTFNMAREAARRDRVVGLGIGGVEPVSGWYTGGIGIGGRADPDGGDEYMRGAFEVSGEGEGGDDFDELRAGPGGSYRRPRVYGTVDLEGEVVVDEDGTSMRFFG</sequence>